<dbReference type="PIRSF" id="PIRSF000521">
    <property type="entry name" value="Transaminase_4ab_Lys_Orn"/>
    <property type="match status" value="1"/>
</dbReference>
<evidence type="ECO:0000256" key="5">
    <source>
        <dbReference type="RuleBase" id="RU003560"/>
    </source>
</evidence>
<dbReference type="InterPro" id="IPR050103">
    <property type="entry name" value="Class-III_PLP-dep_AT"/>
</dbReference>
<dbReference type="Pfam" id="PF00202">
    <property type="entry name" value="Aminotran_3"/>
    <property type="match status" value="1"/>
</dbReference>
<dbReference type="InterPro" id="IPR049704">
    <property type="entry name" value="Aminotrans_3_PPA_site"/>
</dbReference>
<keyword evidence="3" id="KW-0808">Transferase</keyword>
<gene>
    <name evidence="6" type="ORF">QQ008_01610</name>
</gene>
<dbReference type="Gene3D" id="3.40.640.10">
    <property type="entry name" value="Type I PLP-dependent aspartate aminotransferase-like (Major domain)"/>
    <property type="match status" value="1"/>
</dbReference>
<dbReference type="Gene3D" id="3.90.1150.10">
    <property type="entry name" value="Aspartate Aminotransferase, domain 1"/>
    <property type="match status" value="1"/>
</dbReference>
<evidence type="ECO:0000313" key="7">
    <source>
        <dbReference type="Proteomes" id="UP001172082"/>
    </source>
</evidence>
<keyword evidence="4 5" id="KW-0663">Pyridoxal phosphate</keyword>
<evidence type="ECO:0000256" key="2">
    <source>
        <dbReference type="ARBA" id="ARBA00022576"/>
    </source>
</evidence>
<evidence type="ECO:0000256" key="3">
    <source>
        <dbReference type="ARBA" id="ARBA00022679"/>
    </source>
</evidence>
<evidence type="ECO:0000256" key="1">
    <source>
        <dbReference type="ARBA" id="ARBA00001933"/>
    </source>
</evidence>
<dbReference type="InterPro" id="IPR005814">
    <property type="entry name" value="Aminotrans_3"/>
</dbReference>
<organism evidence="6 7">
    <name type="scientific">Splendidivirga corallicola</name>
    <dbReference type="NCBI Taxonomy" id="3051826"/>
    <lineage>
        <taxon>Bacteria</taxon>
        <taxon>Pseudomonadati</taxon>
        <taxon>Bacteroidota</taxon>
        <taxon>Cytophagia</taxon>
        <taxon>Cytophagales</taxon>
        <taxon>Splendidivirgaceae</taxon>
        <taxon>Splendidivirga</taxon>
    </lineage>
</organism>
<dbReference type="GO" id="GO:0008483">
    <property type="term" value="F:transaminase activity"/>
    <property type="evidence" value="ECO:0007669"/>
    <property type="project" value="UniProtKB-KW"/>
</dbReference>
<dbReference type="SUPFAM" id="SSF53383">
    <property type="entry name" value="PLP-dependent transferases"/>
    <property type="match status" value="1"/>
</dbReference>
<keyword evidence="2 6" id="KW-0032">Aminotransferase</keyword>
<protein>
    <submittedName>
        <fullName evidence="6">Aspartate aminotransferase family protein</fullName>
    </submittedName>
</protein>
<dbReference type="PROSITE" id="PS00600">
    <property type="entry name" value="AA_TRANSFER_CLASS_3"/>
    <property type="match status" value="1"/>
</dbReference>
<dbReference type="InterPro" id="IPR015424">
    <property type="entry name" value="PyrdxlP-dep_Trfase"/>
</dbReference>
<comment type="similarity">
    <text evidence="5">Belongs to the class-III pyridoxal-phosphate-dependent aminotransferase family.</text>
</comment>
<dbReference type="PANTHER" id="PTHR11986">
    <property type="entry name" value="AMINOTRANSFERASE CLASS III"/>
    <property type="match status" value="1"/>
</dbReference>
<dbReference type="PANTHER" id="PTHR11986:SF79">
    <property type="entry name" value="ACETYLORNITHINE AMINOTRANSFERASE, MITOCHONDRIAL"/>
    <property type="match status" value="1"/>
</dbReference>
<reference evidence="6" key="1">
    <citation type="submission" date="2023-06" db="EMBL/GenBank/DDBJ databases">
        <title>Genomic of Parafulvivirga corallium.</title>
        <authorList>
            <person name="Wang G."/>
        </authorList>
    </citation>
    <scope>NUCLEOTIDE SEQUENCE</scope>
    <source>
        <strain evidence="6">BMA10</strain>
    </source>
</reference>
<dbReference type="EMBL" id="JAUJEA010000001">
    <property type="protein sequence ID" value="MDN5200027.1"/>
    <property type="molecule type" value="Genomic_DNA"/>
</dbReference>
<dbReference type="InterPro" id="IPR015422">
    <property type="entry name" value="PyrdxlP-dep_Trfase_small"/>
</dbReference>
<sequence length="376" mass="40910">MLEIESAEGIYMFGSKGEKYIDLISGIGVSNVGHCHPKVVRAVQEQAAKHMHLMVYGEYVQSPQTLLAKAIAQTLPEHLNNVYFVNSGSEAIEGAIKLAKRFTGKTQIISCKNAYHGSSQGALSIGGSENFKRAFRPLIPGVKSIPHGEPGALDLIDEDTAAVVIEVVQGEAGVKTAERSYFDRLRDKCTATGTLLILDEVQTGFGRTGKFWAFEHYQLRPDILVAAKGMGGGMPIGAFMASQEIMSVLKNNPILGHITTFGGHPVSAAASLAALRVIQGENLLVKVEAKAKRFKSLLNHSAIKEIRNLGLMMALEFDSFEVLKPIIDRAIELGVVTDWFLFCDSAMRIAPPLIITEEQIEEACKIILQAIDESFK</sequence>
<evidence type="ECO:0000313" key="6">
    <source>
        <dbReference type="EMBL" id="MDN5200027.1"/>
    </source>
</evidence>
<comment type="cofactor">
    <cofactor evidence="1">
        <name>pyridoxal 5'-phosphate</name>
        <dbReference type="ChEBI" id="CHEBI:597326"/>
    </cofactor>
</comment>
<proteinExistence type="inferred from homology"/>
<dbReference type="RefSeq" id="WP_346750054.1">
    <property type="nucleotide sequence ID" value="NZ_JAUJEA010000001.1"/>
</dbReference>
<keyword evidence="7" id="KW-1185">Reference proteome</keyword>
<evidence type="ECO:0000256" key="4">
    <source>
        <dbReference type="ARBA" id="ARBA00022898"/>
    </source>
</evidence>
<accession>A0ABT8KJ08</accession>
<dbReference type="CDD" id="cd00610">
    <property type="entry name" value="OAT_like"/>
    <property type="match status" value="1"/>
</dbReference>
<comment type="caution">
    <text evidence="6">The sequence shown here is derived from an EMBL/GenBank/DDBJ whole genome shotgun (WGS) entry which is preliminary data.</text>
</comment>
<dbReference type="InterPro" id="IPR015421">
    <property type="entry name" value="PyrdxlP-dep_Trfase_major"/>
</dbReference>
<name>A0ABT8KJ08_9BACT</name>
<dbReference type="Proteomes" id="UP001172082">
    <property type="component" value="Unassembled WGS sequence"/>
</dbReference>